<accession>A0A502KXD0</accession>
<name>A0A502KXD0_9GAMM</name>
<dbReference type="AlphaFoldDB" id="A0A502KXD0"/>
<feature type="transmembrane region" description="Helical" evidence="1">
    <location>
        <begin position="5"/>
        <end position="28"/>
    </location>
</feature>
<organism evidence="2 3">
    <name type="scientific">Litorilituus lipolyticus</name>
    <dbReference type="NCBI Taxonomy" id="2491017"/>
    <lineage>
        <taxon>Bacteria</taxon>
        <taxon>Pseudomonadati</taxon>
        <taxon>Pseudomonadota</taxon>
        <taxon>Gammaproteobacteria</taxon>
        <taxon>Alteromonadales</taxon>
        <taxon>Colwelliaceae</taxon>
        <taxon>Litorilituus</taxon>
    </lineage>
</organism>
<protein>
    <submittedName>
        <fullName evidence="2">Uncharacterized protein</fullName>
    </submittedName>
</protein>
<dbReference type="EMBL" id="SAWY01000019">
    <property type="protein sequence ID" value="TPH15784.1"/>
    <property type="molecule type" value="Genomic_DNA"/>
</dbReference>
<keyword evidence="1" id="KW-0472">Membrane</keyword>
<comment type="caution">
    <text evidence="2">The sequence shown here is derived from an EMBL/GenBank/DDBJ whole genome shotgun (WGS) entry which is preliminary data.</text>
</comment>
<sequence>MMKIFWRIIGVGLLLWAAWDIYFGYTFLYDVIYKEVEPTLYWVTVAAWIILGLSCFYTKDE</sequence>
<reference evidence="2 3" key="1">
    <citation type="submission" date="2019-01" db="EMBL/GenBank/DDBJ databases">
        <title>Litorilituus lipolytica sp. nov., isolated from intertidal sand of the Yellow Sea in China.</title>
        <authorList>
            <person name="Liu A."/>
        </authorList>
    </citation>
    <scope>NUCLEOTIDE SEQUENCE [LARGE SCALE GENOMIC DNA]</scope>
    <source>
        <strain evidence="2 3">RZ04</strain>
    </source>
</reference>
<dbReference type="OrthoDB" id="7867014at2"/>
<dbReference type="Proteomes" id="UP000315303">
    <property type="component" value="Unassembled WGS sequence"/>
</dbReference>
<feature type="transmembrane region" description="Helical" evidence="1">
    <location>
        <begin position="40"/>
        <end position="58"/>
    </location>
</feature>
<keyword evidence="1" id="KW-1133">Transmembrane helix</keyword>
<keyword evidence="1" id="KW-0812">Transmembrane</keyword>
<gene>
    <name evidence="2" type="ORF">EPA86_09105</name>
</gene>
<proteinExistence type="predicted"/>
<evidence type="ECO:0000313" key="2">
    <source>
        <dbReference type="EMBL" id="TPH15784.1"/>
    </source>
</evidence>
<evidence type="ECO:0000313" key="3">
    <source>
        <dbReference type="Proteomes" id="UP000315303"/>
    </source>
</evidence>
<evidence type="ECO:0000256" key="1">
    <source>
        <dbReference type="SAM" id="Phobius"/>
    </source>
</evidence>
<keyword evidence="3" id="KW-1185">Reference proteome</keyword>